<protein>
    <recommendedName>
        <fullName evidence="4">Major facilitator superfamily (MFS) profile domain-containing protein</fullName>
    </recommendedName>
</protein>
<evidence type="ECO:0008006" key="4">
    <source>
        <dbReference type="Google" id="ProtNLM"/>
    </source>
</evidence>
<proteinExistence type="predicted"/>
<evidence type="ECO:0000313" key="3">
    <source>
        <dbReference type="Proteomes" id="UP000253551"/>
    </source>
</evidence>
<reference evidence="2 3" key="1">
    <citation type="journal article" date="2018" name="G3 (Bethesda)">
        <title>Phylogenetic and Phylogenomic Definition of Rhizopus Species.</title>
        <authorList>
            <person name="Gryganskyi A.P."/>
            <person name="Golan J."/>
            <person name="Dolatabadi S."/>
            <person name="Mondo S."/>
            <person name="Robb S."/>
            <person name="Idnurm A."/>
            <person name="Muszewska A."/>
            <person name="Steczkiewicz K."/>
            <person name="Masonjones S."/>
            <person name="Liao H.L."/>
            <person name="Gajdeczka M.T."/>
            <person name="Anike F."/>
            <person name="Vuek A."/>
            <person name="Anishchenko I.M."/>
            <person name="Voigt K."/>
            <person name="de Hoog G.S."/>
            <person name="Smith M.E."/>
            <person name="Heitman J."/>
            <person name="Vilgalys R."/>
            <person name="Stajich J.E."/>
        </authorList>
    </citation>
    <scope>NUCLEOTIDE SEQUENCE [LARGE SCALE GENOMIC DNA]</scope>
    <source>
        <strain evidence="2 3">LSU 92-RS-03</strain>
    </source>
</reference>
<gene>
    <name evidence="2" type="ORF">CU098_008365</name>
</gene>
<dbReference type="AlphaFoldDB" id="A0A367IRX7"/>
<dbReference type="Proteomes" id="UP000253551">
    <property type="component" value="Unassembled WGS sequence"/>
</dbReference>
<dbReference type="OrthoDB" id="2448875at2759"/>
<evidence type="ECO:0000313" key="2">
    <source>
        <dbReference type="EMBL" id="RCH80379.1"/>
    </source>
</evidence>
<feature type="non-terminal residue" evidence="2">
    <location>
        <position position="106"/>
    </location>
</feature>
<accession>A0A367IRX7</accession>
<feature type="transmembrane region" description="Helical" evidence="1">
    <location>
        <begin position="67"/>
        <end position="94"/>
    </location>
</feature>
<name>A0A367IRX7_RHIST</name>
<evidence type="ECO:0000256" key="1">
    <source>
        <dbReference type="SAM" id="Phobius"/>
    </source>
</evidence>
<keyword evidence="1" id="KW-0472">Membrane</keyword>
<comment type="caution">
    <text evidence="2">The sequence shown here is derived from an EMBL/GenBank/DDBJ whole genome shotgun (WGS) entry which is preliminary data.</text>
</comment>
<sequence length="106" mass="12266">MDTLSKSYTDSISSYLVQHDQDAMDQESICSYSTQPSYTMPMVQERRTLSLYETNDSLPEPTPLPKLQMLIVAILLFSEPLTSTILFPFIYFMLKDFHLSDDEKQI</sequence>
<dbReference type="EMBL" id="PJQM01006034">
    <property type="protein sequence ID" value="RCH80379.1"/>
    <property type="molecule type" value="Genomic_DNA"/>
</dbReference>
<keyword evidence="3" id="KW-1185">Reference proteome</keyword>
<keyword evidence="1" id="KW-1133">Transmembrane helix</keyword>
<keyword evidence="1" id="KW-0812">Transmembrane</keyword>
<organism evidence="2 3">
    <name type="scientific">Rhizopus stolonifer</name>
    <name type="common">Rhizopus nigricans</name>
    <dbReference type="NCBI Taxonomy" id="4846"/>
    <lineage>
        <taxon>Eukaryota</taxon>
        <taxon>Fungi</taxon>
        <taxon>Fungi incertae sedis</taxon>
        <taxon>Mucoromycota</taxon>
        <taxon>Mucoromycotina</taxon>
        <taxon>Mucoromycetes</taxon>
        <taxon>Mucorales</taxon>
        <taxon>Mucorineae</taxon>
        <taxon>Rhizopodaceae</taxon>
        <taxon>Rhizopus</taxon>
    </lineage>
</organism>